<accession>A0A8H6YGC9</accession>
<dbReference type="OrthoDB" id="94039at2759"/>
<dbReference type="GO" id="GO:0016787">
    <property type="term" value="F:hydrolase activity"/>
    <property type="evidence" value="ECO:0007669"/>
    <property type="project" value="UniProtKB-KW"/>
</dbReference>
<comment type="caution">
    <text evidence="2">The sequence shown here is derived from an EMBL/GenBank/DDBJ whole genome shotgun (WGS) entry which is preliminary data.</text>
</comment>
<protein>
    <submittedName>
        <fullName evidence="2">AB hydrolase-1 domain-containing protein</fullName>
    </submittedName>
</protein>
<evidence type="ECO:0000313" key="2">
    <source>
        <dbReference type="EMBL" id="KAF7358637.1"/>
    </source>
</evidence>
<keyword evidence="2" id="KW-0378">Hydrolase</keyword>
<feature type="domain" description="AB hydrolase-1" evidence="1">
    <location>
        <begin position="39"/>
        <end position="321"/>
    </location>
</feature>
<dbReference type="EMBL" id="JACAZH010000009">
    <property type="protein sequence ID" value="KAF7358637.1"/>
    <property type="molecule type" value="Genomic_DNA"/>
</dbReference>
<dbReference type="Proteomes" id="UP000623467">
    <property type="component" value="Unassembled WGS sequence"/>
</dbReference>
<dbReference type="PANTHER" id="PTHR43194:SF2">
    <property type="entry name" value="PEROXISOMAL MEMBRANE PROTEIN LPX1"/>
    <property type="match status" value="1"/>
</dbReference>
<dbReference type="Gene3D" id="3.40.50.1820">
    <property type="entry name" value="alpha/beta hydrolase"/>
    <property type="match status" value="1"/>
</dbReference>
<name>A0A8H6YGC9_9AGAR</name>
<reference evidence="2" key="1">
    <citation type="submission" date="2020-05" db="EMBL/GenBank/DDBJ databases">
        <title>Mycena genomes resolve the evolution of fungal bioluminescence.</title>
        <authorList>
            <person name="Tsai I.J."/>
        </authorList>
    </citation>
    <scope>NUCLEOTIDE SEQUENCE</scope>
    <source>
        <strain evidence="2">160909Yilan</strain>
    </source>
</reference>
<dbReference type="SUPFAM" id="SSF53474">
    <property type="entry name" value="alpha/beta-Hydrolases"/>
    <property type="match status" value="1"/>
</dbReference>
<dbReference type="PANTHER" id="PTHR43194">
    <property type="entry name" value="HYDROLASE ALPHA/BETA FOLD FAMILY"/>
    <property type="match status" value="1"/>
</dbReference>
<organism evidence="2 3">
    <name type="scientific">Mycena sanguinolenta</name>
    <dbReference type="NCBI Taxonomy" id="230812"/>
    <lineage>
        <taxon>Eukaryota</taxon>
        <taxon>Fungi</taxon>
        <taxon>Dikarya</taxon>
        <taxon>Basidiomycota</taxon>
        <taxon>Agaricomycotina</taxon>
        <taxon>Agaricomycetes</taxon>
        <taxon>Agaricomycetidae</taxon>
        <taxon>Agaricales</taxon>
        <taxon>Marasmiineae</taxon>
        <taxon>Mycenaceae</taxon>
        <taxon>Mycena</taxon>
    </lineage>
</organism>
<dbReference type="InterPro" id="IPR029058">
    <property type="entry name" value="AB_hydrolase_fold"/>
</dbReference>
<evidence type="ECO:0000259" key="1">
    <source>
        <dbReference type="Pfam" id="PF12697"/>
    </source>
</evidence>
<dbReference type="InterPro" id="IPR000073">
    <property type="entry name" value="AB_hydrolase_1"/>
</dbReference>
<dbReference type="Pfam" id="PF12697">
    <property type="entry name" value="Abhydrolase_6"/>
    <property type="match status" value="1"/>
</dbReference>
<evidence type="ECO:0000313" key="3">
    <source>
        <dbReference type="Proteomes" id="UP000623467"/>
    </source>
</evidence>
<dbReference type="InterPro" id="IPR050228">
    <property type="entry name" value="Carboxylesterase_BioH"/>
</dbReference>
<proteinExistence type="predicted"/>
<dbReference type="AlphaFoldDB" id="A0A8H6YGC9"/>
<sequence length="339" mass="38382">MHAQSYTFDPRPHYPLLLSVNRYWDPSSPHLDDPTATTLIFTHGTGFHKEQFEPTIQDLYNLVPTDGPKIREVWSIDAPNHGDSAVLNERALRSGYEPVFGWQEYSHALHALLAGMGTGIDVKFSKRRLVLIGHSMGAIVNVFALTYQPELEPEFLIMVDIMGLTTHARPMVEKSLTEGSSRRRDIWPSRAEAYRLLRERPLWRTWDDRVLRIFVEKGMRPLPTLEYPDNEGVTLKCTRKQETATYRGALAGPTVYSLMKSTVQRFPTHFVGGSINDRLPRAVKDEFFAKAVGDVRNLASFTRVPDAGHLMVQTHPAALATALLDVLTKEHDKLLQAKL</sequence>
<gene>
    <name evidence="2" type="ORF">MSAN_01202400</name>
</gene>
<keyword evidence="3" id="KW-1185">Reference proteome</keyword>